<evidence type="ECO:0000313" key="2">
    <source>
        <dbReference type="Proteomes" id="UP000288259"/>
    </source>
</evidence>
<dbReference type="AlphaFoldDB" id="A0A432YQB6"/>
<sequence length="127" mass="14448">MLTMLVLLLLHFDELHTDLVACQPAVPLQQQFCLQQDLLSWNEARQVLRQLNASVARGPTWRLPTVKQLRSVPLPCDFSTPDKPDNWWLSAGIIRHGNEILIAAYNCATGNTEFVPVSESLRVMLRR</sequence>
<dbReference type="OrthoDB" id="6238775at2"/>
<comment type="caution">
    <text evidence="1">The sequence shown here is derived from an EMBL/GenBank/DDBJ whole genome shotgun (WGS) entry which is preliminary data.</text>
</comment>
<dbReference type="EMBL" id="PIPY01000001">
    <property type="protein sequence ID" value="RUO63512.1"/>
    <property type="molecule type" value="Genomic_DNA"/>
</dbReference>
<protein>
    <recommendedName>
        <fullName evidence="3">DUF1566 domain-containing protein</fullName>
    </recommendedName>
</protein>
<name>A0A432YQB6_9GAMM</name>
<dbReference type="Proteomes" id="UP000288259">
    <property type="component" value="Unassembled WGS sequence"/>
</dbReference>
<evidence type="ECO:0008006" key="3">
    <source>
        <dbReference type="Google" id="ProtNLM"/>
    </source>
</evidence>
<keyword evidence="2" id="KW-1185">Reference proteome</keyword>
<accession>A0A432YQB6</accession>
<dbReference type="RefSeq" id="WP_126753221.1">
    <property type="nucleotide sequence ID" value="NZ_PIPY01000001.1"/>
</dbReference>
<organism evidence="1 2">
    <name type="scientific">Pseudidiomarina insulisalsae</name>
    <dbReference type="NCBI Taxonomy" id="575789"/>
    <lineage>
        <taxon>Bacteria</taxon>
        <taxon>Pseudomonadati</taxon>
        <taxon>Pseudomonadota</taxon>
        <taxon>Gammaproteobacteria</taxon>
        <taxon>Alteromonadales</taxon>
        <taxon>Idiomarinaceae</taxon>
        <taxon>Pseudidiomarina</taxon>
    </lineage>
</organism>
<proteinExistence type="predicted"/>
<evidence type="ECO:0000313" key="1">
    <source>
        <dbReference type="EMBL" id="RUO63512.1"/>
    </source>
</evidence>
<reference evidence="2" key="1">
    <citation type="journal article" date="2018" name="Front. Microbiol.">
        <title>Genome-Based Analysis Reveals the Taxonomy and Diversity of the Family Idiomarinaceae.</title>
        <authorList>
            <person name="Liu Y."/>
            <person name="Lai Q."/>
            <person name="Shao Z."/>
        </authorList>
    </citation>
    <scope>NUCLEOTIDE SEQUENCE [LARGE SCALE GENOMIC DNA]</scope>
    <source>
        <strain evidence="2">CVS-6</strain>
    </source>
</reference>
<gene>
    <name evidence="1" type="ORF">CWI71_00130</name>
</gene>